<reference evidence="3" key="2">
    <citation type="submission" date="2015-01" db="EMBL/GenBank/DDBJ databases">
        <title>Evolutionary Origins and Diversification of the Mycorrhizal Mutualists.</title>
        <authorList>
            <consortium name="DOE Joint Genome Institute"/>
            <consortium name="Mycorrhizal Genomics Consortium"/>
            <person name="Kohler A."/>
            <person name="Kuo A."/>
            <person name="Nagy L.G."/>
            <person name="Floudas D."/>
            <person name="Copeland A."/>
            <person name="Barry K.W."/>
            <person name="Cichocki N."/>
            <person name="Veneault-Fourrey C."/>
            <person name="LaButti K."/>
            <person name="Lindquist E.A."/>
            <person name="Lipzen A."/>
            <person name="Lundell T."/>
            <person name="Morin E."/>
            <person name="Murat C."/>
            <person name="Riley R."/>
            <person name="Ohm R."/>
            <person name="Sun H."/>
            <person name="Tunlid A."/>
            <person name="Henrissat B."/>
            <person name="Grigoriev I.V."/>
            <person name="Hibbett D.S."/>
            <person name="Martin F."/>
        </authorList>
    </citation>
    <scope>NUCLEOTIDE SEQUENCE [LARGE SCALE GENOMIC DNA]</scope>
    <source>
        <strain evidence="3">Zn</strain>
    </source>
</reference>
<dbReference type="Proteomes" id="UP000054321">
    <property type="component" value="Unassembled WGS sequence"/>
</dbReference>
<gene>
    <name evidence="2" type="ORF">OIDMADRAFT_139742</name>
</gene>
<reference evidence="2 3" key="1">
    <citation type="submission" date="2014-04" db="EMBL/GenBank/DDBJ databases">
        <authorList>
            <consortium name="DOE Joint Genome Institute"/>
            <person name="Kuo A."/>
            <person name="Martino E."/>
            <person name="Perotto S."/>
            <person name="Kohler A."/>
            <person name="Nagy L.G."/>
            <person name="Floudas D."/>
            <person name="Copeland A."/>
            <person name="Barry K.W."/>
            <person name="Cichocki N."/>
            <person name="Veneault-Fourrey C."/>
            <person name="LaButti K."/>
            <person name="Lindquist E.A."/>
            <person name="Lipzen A."/>
            <person name="Lundell T."/>
            <person name="Morin E."/>
            <person name="Murat C."/>
            <person name="Sun H."/>
            <person name="Tunlid A."/>
            <person name="Henrissat B."/>
            <person name="Grigoriev I.V."/>
            <person name="Hibbett D.S."/>
            <person name="Martin F."/>
            <person name="Nordberg H.P."/>
            <person name="Cantor M.N."/>
            <person name="Hua S.X."/>
        </authorList>
    </citation>
    <scope>NUCLEOTIDE SEQUENCE [LARGE SCALE GENOMIC DNA]</scope>
    <source>
        <strain evidence="2 3">Zn</strain>
    </source>
</reference>
<accession>A0A0C3HXX6</accession>
<evidence type="ECO:0000256" key="1">
    <source>
        <dbReference type="SAM" id="Phobius"/>
    </source>
</evidence>
<dbReference type="OrthoDB" id="3540210at2759"/>
<keyword evidence="1" id="KW-1133">Transmembrane helix</keyword>
<evidence type="ECO:0000313" key="3">
    <source>
        <dbReference type="Proteomes" id="UP000054321"/>
    </source>
</evidence>
<keyword evidence="1" id="KW-0812">Transmembrane</keyword>
<dbReference type="InParanoid" id="A0A0C3HXX6"/>
<sequence length="628" mass="71441">MSNLPLTPDEFTPYIHKGVWERYDELSYRRLKWTLGNFSAIFVTACIAALIGLAQSQCWALIRYIIAQYTKSPRLPDDSTPDPLLELSQGKAIVSTMLVISRRISILFDKIYGLFRAEACHARDARALDDPVESPWFGFASILNISFFLVMGVAIPIWLTEGVLGAPIVKSNIWEECLSTRAISHWPERLNRETRADEIFHVCRDNLNGGCDSAYYLSVPKITKWRSMKCPFTGNICLNNTPSFEITHWNISTFEMGVNSRSKLLMSRRLTCAPVSIDPFLWKFENRSLIYILKGYYGSKYKLRKNDTLILSTMNGPNKFSSENSGLHMVNENGPHDITLLPDVCPGLLELNEFLQRDNGQSFLVINRAGRQYYPEVVNDPFFAAHSQLSSRLPGGPGFSDVYPFIPDHEATALGCVEQFQYCLPESPLSKSCTDWGACEEPFWVMFHHLATQFPGGFNGNISASVFEQWNGQVAWSLKEMQASFRAAFHIFGVHRYLRQRISVHQMIPLTEWGRGPLFQDNIGFDVDREPWVVEVETWFMKAFLNGILAVQDGLLFPLVNLEPHGFSSEYMRDWKSCGRILLRNGNFTNINWIGLWVTVVSFTLICLIGNQIDTIHGVFESNCKVPI</sequence>
<feature type="transmembrane region" description="Helical" evidence="1">
    <location>
        <begin position="136"/>
        <end position="159"/>
    </location>
</feature>
<organism evidence="2 3">
    <name type="scientific">Oidiodendron maius (strain Zn)</name>
    <dbReference type="NCBI Taxonomy" id="913774"/>
    <lineage>
        <taxon>Eukaryota</taxon>
        <taxon>Fungi</taxon>
        <taxon>Dikarya</taxon>
        <taxon>Ascomycota</taxon>
        <taxon>Pezizomycotina</taxon>
        <taxon>Leotiomycetes</taxon>
        <taxon>Leotiomycetes incertae sedis</taxon>
        <taxon>Myxotrichaceae</taxon>
        <taxon>Oidiodendron</taxon>
    </lineage>
</organism>
<feature type="transmembrane region" description="Helical" evidence="1">
    <location>
        <begin position="33"/>
        <end position="54"/>
    </location>
</feature>
<name>A0A0C3HXX6_OIDMZ</name>
<keyword evidence="1" id="KW-0472">Membrane</keyword>
<dbReference type="HOGENOM" id="CLU_435516_0_0_1"/>
<keyword evidence="3" id="KW-1185">Reference proteome</keyword>
<dbReference type="EMBL" id="KN832870">
    <property type="protein sequence ID" value="KIN07072.1"/>
    <property type="molecule type" value="Genomic_DNA"/>
</dbReference>
<dbReference type="AlphaFoldDB" id="A0A0C3HXX6"/>
<evidence type="ECO:0000313" key="2">
    <source>
        <dbReference type="EMBL" id="KIN07072.1"/>
    </source>
</evidence>
<proteinExistence type="predicted"/>
<protein>
    <submittedName>
        <fullName evidence="2">Uncharacterized protein</fullName>
    </submittedName>
</protein>